<keyword evidence="3" id="KW-0813">Transport</keyword>
<dbReference type="GO" id="GO:0080054">
    <property type="term" value="F:low-affinity nitrate transmembrane transporter activity"/>
    <property type="evidence" value="ECO:0007669"/>
    <property type="project" value="UniProtKB-ARBA"/>
</dbReference>
<sequence>MAISNAPEAETPLLPDGVVSGSVDYKRRPSVRSRSGCWKSASFIIGVEVAERFAYYGISSNLISYFTGPLGQSTAAAAANVNAWSGMATLLPLAGAFVADSVLGRYRTIIAASLLYVLQAHTHLQGLGLLSLSAAFHTFNSSNCKNDANNNNMSCSPPSLEVIIFFLSLYLIALAQSGHKPCVQAFGADQFDEDDVNELKSKSSFFNWWYFSMNGGILVAILVLSYVQDNLSWELGFGIPCIAMCFALCIFLLGTPTYRFRVNSTGKNPFVRIGWVFVKAARNRRFEPEIKSIEEEARESTKFKFLDKAILLPNTPDEQEHTVTLADIDDAKTILQLVPIWSACLGFAVIFSQVSTLFTKQGATMDRHIITGTTFQIPAASLQSLISISIMLFVPIYDRILVPTAQSLTKNPSGITMLQRIGTGVFLSFTTMVTAALVEHKRLTTAVEHGLVDKPESTVPMSVLWLAPQYLLFGLAEVFTMVGLQEFFYDQVPVDLKSIGLSLYLSIFGTGGFLSSFLISVIEKVTGGHGDFGWFANNLNRGHLDYFYWLLSGLSALTMVGFVYFSRCYVYRRKRCSALFV</sequence>
<evidence type="ECO:0000256" key="3">
    <source>
        <dbReference type="ARBA" id="ARBA00022448"/>
    </source>
</evidence>
<keyword evidence="7 9" id="KW-0472">Membrane</keyword>
<keyword evidence="5 9" id="KW-0812">Transmembrane</keyword>
<feature type="transmembrane region" description="Helical" evidence="9">
    <location>
        <begin position="501"/>
        <end position="522"/>
    </location>
</feature>
<dbReference type="GO" id="GO:0071916">
    <property type="term" value="F:dipeptide transmembrane transporter activity"/>
    <property type="evidence" value="ECO:0007669"/>
    <property type="project" value="InterPro"/>
</dbReference>
<feature type="transmembrane region" description="Helical" evidence="9">
    <location>
        <begin position="418"/>
        <end position="438"/>
    </location>
</feature>
<keyword evidence="11" id="KW-1185">Reference proteome</keyword>
<dbReference type="InterPro" id="IPR000109">
    <property type="entry name" value="POT_fam"/>
</dbReference>
<keyword evidence="4" id="KW-0597">Phosphoprotein</keyword>
<evidence type="ECO:0000256" key="9">
    <source>
        <dbReference type="SAM" id="Phobius"/>
    </source>
</evidence>
<evidence type="ECO:0000256" key="5">
    <source>
        <dbReference type="ARBA" id="ARBA00022692"/>
    </source>
</evidence>
<dbReference type="GO" id="GO:0009705">
    <property type="term" value="C:plant-type vacuole membrane"/>
    <property type="evidence" value="ECO:0007669"/>
    <property type="project" value="UniProtKB-ARBA"/>
</dbReference>
<dbReference type="Pfam" id="PF00854">
    <property type="entry name" value="PTR2"/>
    <property type="match status" value="1"/>
</dbReference>
<evidence type="ECO:0000256" key="8">
    <source>
        <dbReference type="ARBA" id="ARBA00044504"/>
    </source>
</evidence>
<accession>A0A5A7P4H9</accession>
<dbReference type="EMBL" id="BKCP01002002">
    <property type="protein sequence ID" value="GER27517.1"/>
    <property type="molecule type" value="Genomic_DNA"/>
</dbReference>
<dbReference type="AlphaFoldDB" id="A0A5A7P4H9"/>
<evidence type="ECO:0000256" key="2">
    <source>
        <dbReference type="ARBA" id="ARBA00005982"/>
    </source>
</evidence>
<evidence type="ECO:0000256" key="4">
    <source>
        <dbReference type="ARBA" id="ARBA00022553"/>
    </source>
</evidence>
<comment type="subcellular location">
    <subcellularLocation>
        <location evidence="1">Membrane</location>
        <topology evidence="1">Multi-pass membrane protein</topology>
    </subcellularLocation>
</comment>
<dbReference type="GO" id="GO:0042937">
    <property type="term" value="F:tripeptide transmembrane transporter activity"/>
    <property type="evidence" value="ECO:0007669"/>
    <property type="project" value="InterPro"/>
</dbReference>
<dbReference type="Proteomes" id="UP000325081">
    <property type="component" value="Unassembled WGS sequence"/>
</dbReference>
<dbReference type="Gene3D" id="1.20.1250.20">
    <property type="entry name" value="MFS general substrate transporter like domains"/>
    <property type="match status" value="1"/>
</dbReference>
<feature type="transmembrane region" description="Helical" evidence="9">
    <location>
        <begin position="546"/>
        <end position="565"/>
    </location>
</feature>
<name>A0A5A7P4H9_STRAF</name>
<dbReference type="PANTHER" id="PTHR11654">
    <property type="entry name" value="OLIGOPEPTIDE TRANSPORTER-RELATED"/>
    <property type="match status" value="1"/>
</dbReference>
<feature type="transmembrane region" description="Helical" evidence="9">
    <location>
        <begin position="208"/>
        <end position="227"/>
    </location>
</feature>
<evidence type="ECO:0000256" key="7">
    <source>
        <dbReference type="ARBA" id="ARBA00023136"/>
    </source>
</evidence>
<dbReference type="SUPFAM" id="SSF103473">
    <property type="entry name" value="MFS general substrate transporter"/>
    <property type="match status" value="1"/>
</dbReference>
<dbReference type="InterPro" id="IPR036259">
    <property type="entry name" value="MFS_trans_sf"/>
</dbReference>
<organism evidence="10 11">
    <name type="scientific">Striga asiatica</name>
    <name type="common">Asiatic witchweed</name>
    <name type="synonym">Buchnera asiatica</name>
    <dbReference type="NCBI Taxonomy" id="4170"/>
    <lineage>
        <taxon>Eukaryota</taxon>
        <taxon>Viridiplantae</taxon>
        <taxon>Streptophyta</taxon>
        <taxon>Embryophyta</taxon>
        <taxon>Tracheophyta</taxon>
        <taxon>Spermatophyta</taxon>
        <taxon>Magnoliopsida</taxon>
        <taxon>eudicotyledons</taxon>
        <taxon>Gunneridae</taxon>
        <taxon>Pentapetalae</taxon>
        <taxon>asterids</taxon>
        <taxon>lamiids</taxon>
        <taxon>Lamiales</taxon>
        <taxon>Orobanchaceae</taxon>
        <taxon>Buchnereae</taxon>
        <taxon>Striga</taxon>
    </lineage>
</organism>
<evidence type="ECO:0000256" key="6">
    <source>
        <dbReference type="ARBA" id="ARBA00022989"/>
    </source>
</evidence>
<dbReference type="OrthoDB" id="8904098at2759"/>
<feature type="transmembrane region" description="Helical" evidence="9">
    <location>
        <begin position="334"/>
        <end position="355"/>
    </location>
</feature>
<gene>
    <name evidence="10" type="ORF">STAS_03231</name>
</gene>
<proteinExistence type="inferred from homology"/>
<dbReference type="FunFam" id="1.20.1250.20:FF:000147">
    <property type="entry name" value="Protein NRT1/ PTR family 5.10"/>
    <property type="match status" value="1"/>
</dbReference>
<evidence type="ECO:0000313" key="10">
    <source>
        <dbReference type="EMBL" id="GER27517.1"/>
    </source>
</evidence>
<feature type="transmembrane region" description="Helical" evidence="9">
    <location>
        <begin position="375"/>
        <end position="397"/>
    </location>
</feature>
<evidence type="ECO:0000313" key="11">
    <source>
        <dbReference type="Proteomes" id="UP000325081"/>
    </source>
</evidence>
<dbReference type="CDD" id="cd17417">
    <property type="entry name" value="MFS_NPF5"/>
    <property type="match status" value="1"/>
</dbReference>
<keyword evidence="6 9" id="KW-1133">Transmembrane helix</keyword>
<reference evidence="11" key="1">
    <citation type="journal article" date="2019" name="Curr. Biol.">
        <title>Genome Sequence of Striga asiatica Provides Insight into the Evolution of Plant Parasitism.</title>
        <authorList>
            <person name="Yoshida S."/>
            <person name="Kim S."/>
            <person name="Wafula E.K."/>
            <person name="Tanskanen J."/>
            <person name="Kim Y.M."/>
            <person name="Honaas L."/>
            <person name="Yang Z."/>
            <person name="Spallek T."/>
            <person name="Conn C.E."/>
            <person name="Ichihashi Y."/>
            <person name="Cheong K."/>
            <person name="Cui S."/>
            <person name="Der J.P."/>
            <person name="Gundlach H."/>
            <person name="Jiao Y."/>
            <person name="Hori C."/>
            <person name="Ishida J.K."/>
            <person name="Kasahara H."/>
            <person name="Kiba T."/>
            <person name="Kim M.S."/>
            <person name="Koo N."/>
            <person name="Laohavisit A."/>
            <person name="Lee Y.H."/>
            <person name="Lumba S."/>
            <person name="McCourt P."/>
            <person name="Mortimer J.C."/>
            <person name="Mutuku J.M."/>
            <person name="Nomura T."/>
            <person name="Sasaki-Sekimoto Y."/>
            <person name="Seto Y."/>
            <person name="Wang Y."/>
            <person name="Wakatake T."/>
            <person name="Sakakibara H."/>
            <person name="Demura T."/>
            <person name="Yamaguchi S."/>
            <person name="Yoneyama K."/>
            <person name="Manabe R.I."/>
            <person name="Nelson D.C."/>
            <person name="Schulman A.H."/>
            <person name="Timko M.P."/>
            <person name="dePamphilis C.W."/>
            <person name="Choi D."/>
            <person name="Shirasu K."/>
        </authorList>
    </citation>
    <scope>NUCLEOTIDE SEQUENCE [LARGE SCALE GENOMIC DNA]</scope>
    <source>
        <strain evidence="11">cv. UVA1</strain>
    </source>
</reference>
<evidence type="ECO:0000256" key="1">
    <source>
        <dbReference type="ARBA" id="ARBA00004141"/>
    </source>
</evidence>
<comment type="caution">
    <text evidence="10">The sequence shown here is derived from an EMBL/GenBank/DDBJ whole genome shotgun (WGS) entry which is preliminary data.</text>
</comment>
<comment type="similarity">
    <text evidence="8">Belongs to the major facilitator superfamily. Phosphate:H(+) symporter (TC 2.A.1.9) family.</text>
</comment>
<dbReference type="InterPro" id="IPR044739">
    <property type="entry name" value="NRT1/PTR"/>
</dbReference>
<protein>
    <submittedName>
        <fullName evidence="10">Major facilitator superfamily protein</fullName>
    </submittedName>
</protein>
<feature type="transmembrane region" description="Helical" evidence="9">
    <location>
        <begin position="233"/>
        <end position="254"/>
    </location>
</feature>
<comment type="similarity">
    <text evidence="2">Belongs to the major facilitator superfamily. Proton-dependent oligopeptide transporter (POT/PTR) (TC 2.A.17) family.</text>
</comment>